<proteinExistence type="predicted"/>
<sequence>MSANNSNQTSLRQFYQGLMASMTAKGCKAFMHMLHSSQVCFLNQLLPANSRQLQAQDCNTTVVGLECSTVTHVEGEEDNDSIFAETEALLVQLHCLGFEDMHNWINNIVLKTTSLLLATPSALL</sequence>
<accession>A0ACC2TZT7</accession>
<name>A0ACC2TZT7_9FUNG</name>
<protein>
    <submittedName>
        <fullName evidence="1">Uncharacterized protein</fullName>
    </submittedName>
</protein>
<reference evidence="1" key="1">
    <citation type="submission" date="2022-04" db="EMBL/GenBank/DDBJ databases">
        <title>Genome of the entomopathogenic fungus Entomophthora muscae.</title>
        <authorList>
            <person name="Elya C."/>
            <person name="Lovett B.R."/>
            <person name="Lee E."/>
            <person name="Macias A.M."/>
            <person name="Hajek A.E."/>
            <person name="De Bivort B.L."/>
            <person name="Kasson M.T."/>
            <person name="De Fine Licht H.H."/>
            <person name="Stajich J.E."/>
        </authorList>
    </citation>
    <scope>NUCLEOTIDE SEQUENCE</scope>
    <source>
        <strain evidence="1">Berkeley</strain>
    </source>
</reference>
<organism evidence="1 2">
    <name type="scientific">Entomophthora muscae</name>
    <dbReference type="NCBI Taxonomy" id="34485"/>
    <lineage>
        <taxon>Eukaryota</taxon>
        <taxon>Fungi</taxon>
        <taxon>Fungi incertae sedis</taxon>
        <taxon>Zoopagomycota</taxon>
        <taxon>Entomophthoromycotina</taxon>
        <taxon>Entomophthoromycetes</taxon>
        <taxon>Entomophthorales</taxon>
        <taxon>Entomophthoraceae</taxon>
        <taxon>Entomophthora</taxon>
    </lineage>
</organism>
<dbReference type="EMBL" id="QTSX02001667">
    <property type="protein sequence ID" value="KAJ9079712.1"/>
    <property type="molecule type" value="Genomic_DNA"/>
</dbReference>
<gene>
    <name evidence="1" type="ORF">DSO57_1032639</name>
</gene>
<keyword evidence="2" id="KW-1185">Reference proteome</keyword>
<dbReference type="Proteomes" id="UP001165960">
    <property type="component" value="Unassembled WGS sequence"/>
</dbReference>
<evidence type="ECO:0000313" key="1">
    <source>
        <dbReference type="EMBL" id="KAJ9079712.1"/>
    </source>
</evidence>
<evidence type="ECO:0000313" key="2">
    <source>
        <dbReference type="Proteomes" id="UP001165960"/>
    </source>
</evidence>
<comment type="caution">
    <text evidence="1">The sequence shown here is derived from an EMBL/GenBank/DDBJ whole genome shotgun (WGS) entry which is preliminary data.</text>
</comment>